<dbReference type="SUPFAM" id="SSF102588">
    <property type="entry name" value="LmbE-like"/>
    <property type="match status" value="1"/>
</dbReference>
<gene>
    <name evidence="2" type="ORF">A5683_24440</name>
</gene>
<name>A0A1A2TCQ0_MYCNT</name>
<protein>
    <submittedName>
        <fullName evidence="2">LmbE family protein</fullName>
    </submittedName>
</protein>
<proteinExistence type="predicted"/>
<dbReference type="PANTHER" id="PTHR12993">
    <property type="entry name" value="N-ACETYLGLUCOSAMINYL-PHOSPHATIDYLINOSITOL DE-N-ACETYLASE-RELATED"/>
    <property type="match status" value="1"/>
</dbReference>
<dbReference type="EMBL" id="LZJU01000105">
    <property type="protein sequence ID" value="OBH74160.1"/>
    <property type="molecule type" value="Genomic_DNA"/>
</dbReference>
<comment type="caution">
    <text evidence="2">The sequence shown here is derived from an EMBL/GenBank/DDBJ whole genome shotgun (WGS) entry which is preliminary data.</text>
</comment>
<reference evidence="2 3" key="1">
    <citation type="submission" date="2016-06" db="EMBL/GenBank/DDBJ databases">
        <authorList>
            <person name="Kjaerup R.B."/>
            <person name="Dalgaard T.S."/>
            <person name="Juul-Madsen H.R."/>
        </authorList>
    </citation>
    <scope>NUCLEOTIDE SEQUENCE [LARGE SCALE GENOMIC DNA]</scope>
    <source>
        <strain evidence="2 3">E152</strain>
    </source>
</reference>
<sequence length="257" mass="27333">MKTLQAGNCARFAVKPLTHSGTPAPLWLASFSDRPLPALDPTECPELIVVAPHPDDETLGLGATIAQLTAAGVAVQVVCVSDGGAAHPGASACERLRMETTRKYELRRATSLLGTSAPISLGLPDGELADHEDGLTETLTEILEAAGPATWCAATWRGDGHPDHEAVGRAAATACARTGAALLEYPVWMWHWALPADPAVPWDQAYRAPAPGWAMERKRRAAHLYRSQFEPNASQSAPVLPGFVLPRLLAVGEVVFR</sequence>
<dbReference type="OrthoDB" id="116799at2"/>
<dbReference type="Pfam" id="PF02585">
    <property type="entry name" value="PIG-L"/>
    <property type="match status" value="1"/>
</dbReference>
<evidence type="ECO:0000256" key="1">
    <source>
        <dbReference type="ARBA" id="ARBA00022833"/>
    </source>
</evidence>
<dbReference type="InterPro" id="IPR024078">
    <property type="entry name" value="LmbE-like_dom_sf"/>
</dbReference>
<dbReference type="GO" id="GO:0016137">
    <property type="term" value="P:glycoside metabolic process"/>
    <property type="evidence" value="ECO:0007669"/>
    <property type="project" value="UniProtKB-ARBA"/>
</dbReference>
<dbReference type="AlphaFoldDB" id="A0A1A2TCQ0"/>
<dbReference type="PANTHER" id="PTHR12993:SF29">
    <property type="entry name" value="BLR3841 PROTEIN"/>
    <property type="match status" value="1"/>
</dbReference>
<evidence type="ECO:0000313" key="2">
    <source>
        <dbReference type="EMBL" id="OBH74160.1"/>
    </source>
</evidence>
<dbReference type="Proteomes" id="UP000092389">
    <property type="component" value="Unassembled WGS sequence"/>
</dbReference>
<dbReference type="Gene3D" id="3.40.50.10320">
    <property type="entry name" value="LmbE-like"/>
    <property type="match status" value="1"/>
</dbReference>
<dbReference type="RefSeq" id="WP_067910490.1">
    <property type="nucleotide sequence ID" value="NZ_LZJP01000110.1"/>
</dbReference>
<evidence type="ECO:0000313" key="3">
    <source>
        <dbReference type="Proteomes" id="UP000092389"/>
    </source>
</evidence>
<dbReference type="InterPro" id="IPR003737">
    <property type="entry name" value="GlcNAc_PI_deacetylase-related"/>
</dbReference>
<dbReference type="GO" id="GO:0016811">
    <property type="term" value="F:hydrolase activity, acting on carbon-nitrogen (but not peptide) bonds, in linear amides"/>
    <property type="evidence" value="ECO:0007669"/>
    <property type="project" value="TreeGrafter"/>
</dbReference>
<organism evidence="2 3">
    <name type="scientific">Mycobacterium mantenii</name>
    <dbReference type="NCBI Taxonomy" id="560555"/>
    <lineage>
        <taxon>Bacteria</taxon>
        <taxon>Bacillati</taxon>
        <taxon>Actinomycetota</taxon>
        <taxon>Actinomycetes</taxon>
        <taxon>Mycobacteriales</taxon>
        <taxon>Mycobacteriaceae</taxon>
        <taxon>Mycobacterium</taxon>
        <taxon>Mycobacterium avium complex (MAC)</taxon>
    </lineage>
</organism>
<keyword evidence="1" id="KW-0862">Zinc</keyword>
<accession>A0A1A2TCQ0</accession>